<reference evidence="3 4" key="1">
    <citation type="journal article" date="2018" name="BMC Genomics">
        <title>Genomic comparison of Trypanosoma conorhini and Trypanosoma rangeli to Trypanosoma cruzi strains of high and low virulence.</title>
        <authorList>
            <person name="Bradwell K.R."/>
            <person name="Koparde V.N."/>
            <person name="Matveyev A.V."/>
            <person name="Serrano M.G."/>
            <person name="Alves J.M."/>
            <person name="Parikh H."/>
            <person name="Huang B."/>
            <person name="Lee V."/>
            <person name="Espinosa-Alvarez O."/>
            <person name="Ortiz P.A."/>
            <person name="Costa-Martins A.G."/>
            <person name="Teixeira M.M."/>
            <person name="Buck G.A."/>
        </authorList>
    </citation>
    <scope>NUCLEOTIDE SEQUENCE [LARGE SCALE GENOMIC DNA]</scope>
    <source>
        <strain evidence="3 4">025E</strain>
    </source>
</reference>
<accession>A0A3R7P4B8</accession>
<dbReference type="Proteomes" id="UP000284403">
    <property type="component" value="Unassembled WGS sequence"/>
</dbReference>
<dbReference type="OrthoDB" id="272262at2759"/>
<evidence type="ECO:0000256" key="1">
    <source>
        <dbReference type="SAM" id="MobiDB-lite"/>
    </source>
</evidence>
<evidence type="ECO:0000259" key="2">
    <source>
        <dbReference type="PROSITE" id="PS50222"/>
    </source>
</evidence>
<sequence>MYRSSGELRKYARCVFALYCVDEALSIARFRLAWYVLWGKWPDERVVRLLFKETEASADGSERTRGEETVTGESVTPKAVEHDCHLVGDSLAPSASSSALPRRIYEEEFIRFAVTYHDTMGADAVEFGGAEDTDEAVVDVQRPPSSVVRGRQWVQFQSLAGSKGYVTLDDLVATEGAEWLHRPMSGGSKGGAPAKRAGPDALAPPQGDGEGRLAVMSHVFAIIDRDRDGKVVFDDVVRHLGTTA</sequence>
<proteinExistence type="predicted"/>
<dbReference type="AlphaFoldDB" id="A0A3R7P4B8"/>
<gene>
    <name evidence="3" type="ORF">Tco025E_05077</name>
</gene>
<dbReference type="GeneID" id="40318688"/>
<feature type="region of interest" description="Disordered" evidence="1">
    <location>
        <begin position="182"/>
        <end position="209"/>
    </location>
</feature>
<name>A0A3R7P4B8_9TRYP</name>
<feature type="domain" description="EF-hand" evidence="2">
    <location>
        <begin position="211"/>
        <end position="244"/>
    </location>
</feature>
<evidence type="ECO:0000313" key="3">
    <source>
        <dbReference type="EMBL" id="RNF17148.1"/>
    </source>
</evidence>
<dbReference type="GO" id="GO:0005509">
    <property type="term" value="F:calcium ion binding"/>
    <property type="evidence" value="ECO:0007669"/>
    <property type="project" value="InterPro"/>
</dbReference>
<dbReference type="RefSeq" id="XP_029228053.1">
    <property type="nucleotide sequence ID" value="XM_029371980.1"/>
</dbReference>
<dbReference type="InterPro" id="IPR002048">
    <property type="entry name" value="EF_hand_dom"/>
</dbReference>
<dbReference type="PROSITE" id="PS50222">
    <property type="entry name" value="EF_HAND_2"/>
    <property type="match status" value="1"/>
</dbReference>
<comment type="caution">
    <text evidence="3">The sequence shown here is derived from an EMBL/GenBank/DDBJ whole genome shotgun (WGS) entry which is preliminary data.</text>
</comment>
<evidence type="ECO:0000313" key="4">
    <source>
        <dbReference type="Proteomes" id="UP000284403"/>
    </source>
</evidence>
<keyword evidence="4" id="KW-1185">Reference proteome</keyword>
<protein>
    <recommendedName>
        <fullName evidence="2">EF-hand domain-containing protein</fullName>
    </recommendedName>
</protein>
<organism evidence="3 4">
    <name type="scientific">Trypanosoma conorhini</name>
    <dbReference type="NCBI Taxonomy" id="83891"/>
    <lineage>
        <taxon>Eukaryota</taxon>
        <taxon>Discoba</taxon>
        <taxon>Euglenozoa</taxon>
        <taxon>Kinetoplastea</taxon>
        <taxon>Metakinetoplastina</taxon>
        <taxon>Trypanosomatida</taxon>
        <taxon>Trypanosomatidae</taxon>
        <taxon>Trypanosoma</taxon>
    </lineage>
</organism>
<dbReference type="EMBL" id="MKKU01000271">
    <property type="protein sequence ID" value="RNF17148.1"/>
    <property type="molecule type" value="Genomic_DNA"/>
</dbReference>